<sequence length="305" mass="33539">MSASQCREHGVTPAQVAIHVRRKDWERVARAVYDTGQLSTGRHPLDHRRRRAAVLGLLAHPGAVATGTCALVLHGVQGAPQVVRPEVTFPDGTSRRDNPPVRLRRTPLERWVDVDGLACATVPDALAQAVPGLDRRHAVALMDSALHRRDLGLDELSEAHDRARTHRGVDRTHDWWAEADGRSESPAETWARLSCTAVGFPPDTLQLAVAGRDGRAFARVDLAWRLPDGAALLVEVDGRDVHSTPTAVYGDRDRQNRIVTRRTVVRRFTGRDAWLGRVGLEVADLLRAAGWRPNPLPPGAVFRLA</sequence>
<evidence type="ECO:0008006" key="3">
    <source>
        <dbReference type="Google" id="ProtNLM"/>
    </source>
</evidence>
<keyword evidence="2" id="KW-1185">Reference proteome</keyword>
<evidence type="ECO:0000313" key="2">
    <source>
        <dbReference type="Proteomes" id="UP000189777"/>
    </source>
</evidence>
<evidence type="ECO:0000313" key="1">
    <source>
        <dbReference type="EMBL" id="SKC40700.1"/>
    </source>
</evidence>
<name>A0A1T5INK2_9MICO</name>
<dbReference type="EMBL" id="FUZQ01000001">
    <property type="protein sequence ID" value="SKC40700.1"/>
    <property type="molecule type" value="Genomic_DNA"/>
</dbReference>
<dbReference type="Proteomes" id="UP000189777">
    <property type="component" value="Unassembled WGS sequence"/>
</dbReference>
<dbReference type="AlphaFoldDB" id="A0A1T5INK2"/>
<gene>
    <name evidence="1" type="ORF">SAMN04324258_0736</name>
</gene>
<reference evidence="1 2" key="1">
    <citation type="submission" date="2017-02" db="EMBL/GenBank/DDBJ databases">
        <authorList>
            <person name="Peterson S.W."/>
        </authorList>
    </citation>
    <scope>NUCLEOTIDE SEQUENCE [LARGE SCALE GENOMIC DNA]</scope>
    <source>
        <strain evidence="1 2">DSM 21481</strain>
    </source>
</reference>
<proteinExistence type="predicted"/>
<accession>A0A1T5INK2</accession>
<organism evidence="1 2">
    <name type="scientific">Krasilnikoviella flava</name>
    <dbReference type="NCBI Taxonomy" id="526729"/>
    <lineage>
        <taxon>Bacteria</taxon>
        <taxon>Bacillati</taxon>
        <taxon>Actinomycetota</taxon>
        <taxon>Actinomycetes</taxon>
        <taxon>Micrococcales</taxon>
        <taxon>Promicromonosporaceae</taxon>
        <taxon>Krasilnikoviella</taxon>
    </lineage>
</organism>
<protein>
    <recommendedName>
        <fullName evidence="3">Transcriptional regulator, AbiEi antitoxin, Type IV TA system</fullName>
    </recommendedName>
</protein>
<dbReference type="STRING" id="526729.SAMN04324258_0736"/>